<dbReference type="GO" id="GO:0008270">
    <property type="term" value="F:zinc ion binding"/>
    <property type="evidence" value="ECO:0007669"/>
    <property type="project" value="UniProtKB-KW"/>
</dbReference>
<dbReference type="Gramene" id="CDF36227">
    <property type="protein sequence ID" value="CDF36227"/>
    <property type="gene ID" value="CHC_T00004616001"/>
</dbReference>
<feature type="domain" description="C2H2-type" evidence="7">
    <location>
        <begin position="379"/>
        <end position="406"/>
    </location>
</feature>
<feature type="domain" description="C2H2-type" evidence="7">
    <location>
        <begin position="350"/>
        <end position="378"/>
    </location>
</feature>
<evidence type="ECO:0000256" key="1">
    <source>
        <dbReference type="ARBA" id="ARBA00022723"/>
    </source>
</evidence>
<dbReference type="PANTHER" id="PTHR24379">
    <property type="entry name" value="KRAB AND ZINC FINGER DOMAIN-CONTAINING"/>
    <property type="match status" value="1"/>
</dbReference>
<dbReference type="OrthoDB" id="5693at2759"/>
<sequence length="522" mass="57999">MTLCEKPAICQFCRVRGIKTCECPASFKWRAPTKSAVPVPLAHAPFANAADTTLRIAPPAPEGRAGHSLAAWQNHTKRIFAVNTSGAFFVDWYKKSPDGSKMSRFMSPVHPVSYQFVCGTKQQTDSLASFYVTRMARCERATSADSRLYGSLSRGSHIGMIVDKINHQHMDTDPSHLQDVVTYFDTETPKYPMSAYPHVQYDQQVFTTSGPQSFGDVSSTNPSLDSDDFVPSPAMPLQDPHALHNTPKSTSTTITGDSSGLSNGDVASNSPYEFDNYKQPEYFMDDVVPSQDPNSLNAHGVHGLPEGASLSRNMPNNSNGNAQYMDKAGTLSTNDIKVQNLMTVDEANTPMCKKCNSTFLKRGNLGRHIQTVHLKLKPFQCDHCSQSFGYKNHLKRHQIIHQRGKDLKCRICSLQFKGQAQLTKHVQLEHQQGSPDSQGGYHSSVADRPHISCDDCGTRFSQRSNLVRHLHIHEGMRFPCPVCPSKSFGQRYDLRRHVSSKHPDYSGSQLASVAPQRVERVE</sequence>
<dbReference type="RefSeq" id="XP_005716046.1">
    <property type="nucleotide sequence ID" value="XM_005715989.1"/>
</dbReference>
<evidence type="ECO:0000256" key="6">
    <source>
        <dbReference type="SAM" id="MobiDB-lite"/>
    </source>
</evidence>
<dbReference type="PANTHER" id="PTHR24379:SF121">
    <property type="entry name" value="C2H2-TYPE DOMAIN-CONTAINING PROTEIN"/>
    <property type="match status" value="1"/>
</dbReference>
<evidence type="ECO:0000313" key="8">
    <source>
        <dbReference type="EMBL" id="CDF36227.1"/>
    </source>
</evidence>
<keyword evidence="3 5" id="KW-0863">Zinc-finger</keyword>
<evidence type="ECO:0000259" key="7">
    <source>
        <dbReference type="PROSITE" id="PS50157"/>
    </source>
</evidence>
<dbReference type="SMART" id="SM00355">
    <property type="entry name" value="ZnF_C2H2"/>
    <property type="match status" value="5"/>
</dbReference>
<feature type="region of interest" description="Disordered" evidence="6">
    <location>
        <begin position="239"/>
        <end position="273"/>
    </location>
</feature>
<dbReference type="STRING" id="2769.R7QCI9"/>
<feature type="domain" description="C2H2-type" evidence="7">
    <location>
        <begin position="451"/>
        <end position="478"/>
    </location>
</feature>
<feature type="region of interest" description="Disordered" evidence="6">
    <location>
        <begin position="499"/>
        <end position="522"/>
    </location>
</feature>
<keyword evidence="4" id="KW-0862">Zinc</keyword>
<feature type="compositionally biased region" description="Low complexity" evidence="6">
    <location>
        <begin position="249"/>
        <end position="262"/>
    </location>
</feature>
<reference evidence="9" key="1">
    <citation type="journal article" date="2013" name="Proc. Natl. Acad. Sci. U.S.A.">
        <title>Genome structure and metabolic features in the red seaweed Chondrus crispus shed light on evolution of the Archaeplastida.</title>
        <authorList>
            <person name="Collen J."/>
            <person name="Porcel B."/>
            <person name="Carre W."/>
            <person name="Ball S.G."/>
            <person name="Chaparro C."/>
            <person name="Tonon T."/>
            <person name="Barbeyron T."/>
            <person name="Michel G."/>
            <person name="Noel B."/>
            <person name="Valentin K."/>
            <person name="Elias M."/>
            <person name="Artiguenave F."/>
            <person name="Arun A."/>
            <person name="Aury J.M."/>
            <person name="Barbosa-Neto J.F."/>
            <person name="Bothwell J.H."/>
            <person name="Bouget F.Y."/>
            <person name="Brillet L."/>
            <person name="Cabello-Hurtado F."/>
            <person name="Capella-Gutierrez S."/>
            <person name="Charrier B."/>
            <person name="Cladiere L."/>
            <person name="Cock J.M."/>
            <person name="Coelho S.M."/>
            <person name="Colleoni C."/>
            <person name="Czjzek M."/>
            <person name="Da Silva C."/>
            <person name="Delage L."/>
            <person name="Denoeud F."/>
            <person name="Deschamps P."/>
            <person name="Dittami S.M."/>
            <person name="Gabaldon T."/>
            <person name="Gachon C.M."/>
            <person name="Groisillier A."/>
            <person name="Herve C."/>
            <person name="Jabbari K."/>
            <person name="Katinka M."/>
            <person name="Kloareg B."/>
            <person name="Kowalczyk N."/>
            <person name="Labadie K."/>
            <person name="Leblanc C."/>
            <person name="Lopez P.J."/>
            <person name="McLachlan D.H."/>
            <person name="Meslet-Cladiere L."/>
            <person name="Moustafa A."/>
            <person name="Nehr Z."/>
            <person name="Nyvall Collen P."/>
            <person name="Panaud O."/>
            <person name="Partensky F."/>
            <person name="Poulain J."/>
            <person name="Rensing S.A."/>
            <person name="Rousvoal S."/>
            <person name="Samson G."/>
            <person name="Symeonidi A."/>
            <person name="Weissenbach J."/>
            <person name="Zambounis A."/>
            <person name="Wincker P."/>
            <person name="Boyen C."/>
        </authorList>
    </citation>
    <scope>NUCLEOTIDE SEQUENCE [LARGE SCALE GENOMIC DNA]</scope>
    <source>
        <strain evidence="9">cv. Stackhouse</strain>
    </source>
</reference>
<proteinExistence type="predicted"/>
<dbReference type="EMBL" id="HG001766">
    <property type="protein sequence ID" value="CDF36227.1"/>
    <property type="molecule type" value="Genomic_DNA"/>
</dbReference>
<evidence type="ECO:0000256" key="4">
    <source>
        <dbReference type="ARBA" id="ARBA00022833"/>
    </source>
</evidence>
<evidence type="ECO:0000313" key="9">
    <source>
        <dbReference type="Proteomes" id="UP000012073"/>
    </source>
</evidence>
<accession>R7QCI9</accession>
<dbReference type="KEGG" id="ccp:CHC_T00004616001"/>
<feature type="domain" description="C2H2-type" evidence="7">
    <location>
        <begin position="407"/>
        <end position="435"/>
    </location>
</feature>
<protein>
    <recommendedName>
        <fullName evidence="7">C2H2-type domain-containing protein</fullName>
    </recommendedName>
</protein>
<dbReference type="GeneID" id="17323756"/>
<dbReference type="InterPro" id="IPR036236">
    <property type="entry name" value="Znf_C2H2_sf"/>
</dbReference>
<dbReference type="PROSITE" id="PS50157">
    <property type="entry name" value="ZINC_FINGER_C2H2_2"/>
    <property type="match status" value="4"/>
</dbReference>
<dbReference type="InterPro" id="IPR013087">
    <property type="entry name" value="Znf_C2H2_type"/>
</dbReference>
<dbReference type="PROSITE" id="PS00028">
    <property type="entry name" value="ZINC_FINGER_C2H2_1"/>
    <property type="match status" value="4"/>
</dbReference>
<dbReference type="SUPFAM" id="SSF57667">
    <property type="entry name" value="beta-beta-alpha zinc fingers"/>
    <property type="match status" value="3"/>
</dbReference>
<evidence type="ECO:0000256" key="3">
    <source>
        <dbReference type="ARBA" id="ARBA00022771"/>
    </source>
</evidence>
<keyword evidence="2" id="KW-0677">Repeat</keyword>
<keyword evidence="9" id="KW-1185">Reference proteome</keyword>
<dbReference type="FunFam" id="3.30.160.60:FF:000100">
    <property type="entry name" value="Zinc finger 45-like"/>
    <property type="match status" value="2"/>
</dbReference>
<dbReference type="Gene3D" id="3.30.160.60">
    <property type="entry name" value="Classic Zinc Finger"/>
    <property type="match status" value="3"/>
</dbReference>
<dbReference type="Pfam" id="PF00096">
    <property type="entry name" value="zf-C2H2"/>
    <property type="match status" value="3"/>
</dbReference>
<name>R7QCI9_CHOCR</name>
<organism evidence="8 9">
    <name type="scientific">Chondrus crispus</name>
    <name type="common">Carrageen Irish moss</name>
    <name type="synonym">Polymorpha crispa</name>
    <dbReference type="NCBI Taxonomy" id="2769"/>
    <lineage>
        <taxon>Eukaryota</taxon>
        <taxon>Rhodophyta</taxon>
        <taxon>Florideophyceae</taxon>
        <taxon>Rhodymeniophycidae</taxon>
        <taxon>Gigartinales</taxon>
        <taxon>Gigartinaceae</taxon>
        <taxon>Chondrus</taxon>
    </lineage>
</organism>
<gene>
    <name evidence="8" type="ORF">CHC_T00004616001</name>
</gene>
<dbReference type="AlphaFoldDB" id="R7QCI9"/>
<keyword evidence="1" id="KW-0479">Metal-binding</keyword>
<evidence type="ECO:0000256" key="5">
    <source>
        <dbReference type="PROSITE-ProRule" id="PRU00042"/>
    </source>
</evidence>
<evidence type="ECO:0000256" key="2">
    <source>
        <dbReference type="ARBA" id="ARBA00022737"/>
    </source>
</evidence>
<dbReference type="Proteomes" id="UP000012073">
    <property type="component" value="Unassembled WGS sequence"/>
</dbReference>